<dbReference type="InterPro" id="IPR048884">
    <property type="entry name" value="Nup120_helical"/>
</dbReference>
<evidence type="ECO:0000259" key="7">
    <source>
        <dbReference type="Pfam" id="PF23300"/>
    </source>
</evidence>
<proteinExistence type="predicted"/>
<protein>
    <recommendedName>
        <fullName evidence="10">DNA repair protein RAD51</fullName>
    </recommendedName>
</protein>
<dbReference type="Pfam" id="PF11715">
    <property type="entry name" value="Beta-prop_Nup120_160"/>
    <property type="match status" value="1"/>
</dbReference>
<dbReference type="InterPro" id="IPR021717">
    <property type="entry name" value="Nucleoporin_Nup160"/>
</dbReference>
<organism evidence="8 9">
    <name type="scientific">Fusarium zealandicum</name>
    <dbReference type="NCBI Taxonomy" id="1053134"/>
    <lineage>
        <taxon>Eukaryota</taxon>
        <taxon>Fungi</taxon>
        <taxon>Dikarya</taxon>
        <taxon>Ascomycota</taxon>
        <taxon>Pezizomycotina</taxon>
        <taxon>Sordariomycetes</taxon>
        <taxon>Hypocreomycetidae</taxon>
        <taxon>Hypocreales</taxon>
        <taxon>Nectriaceae</taxon>
        <taxon>Fusarium</taxon>
        <taxon>Fusarium staphyleae species complex</taxon>
    </lineage>
</organism>
<evidence type="ECO:0000259" key="6">
    <source>
        <dbReference type="Pfam" id="PF21486"/>
    </source>
</evidence>
<evidence type="ECO:0000259" key="5">
    <source>
        <dbReference type="Pfam" id="PF11715"/>
    </source>
</evidence>
<feature type="region of interest" description="Disordered" evidence="4">
    <location>
        <begin position="86"/>
        <end position="107"/>
    </location>
</feature>
<evidence type="ECO:0000256" key="3">
    <source>
        <dbReference type="ARBA" id="ARBA00023242"/>
    </source>
</evidence>
<dbReference type="PANTHER" id="PTHR21286:SF0">
    <property type="entry name" value="NUCLEAR PORE COMPLEX PROTEIN NUP160"/>
    <property type="match status" value="1"/>
</dbReference>
<keyword evidence="3" id="KW-0539">Nucleus</keyword>
<evidence type="ECO:0008006" key="10">
    <source>
        <dbReference type="Google" id="ProtNLM"/>
    </source>
</evidence>
<dbReference type="InterPro" id="IPR059141">
    <property type="entry name" value="Beta-prop_Nup120_160"/>
</dbReference>
<reference evidence="8" key="1">
    <citation type="journal article" date="2020" name="BMC Genomics">
        <title>Correction to: Identification and distribution of gene clusters required for synthesis of sphingolipid metabolism inhibitors in diverse species of the filamentous fungus Fusarium.</title>
        <authorList>
            <person name="Kim H.S."/>
            <person name="Lohmar J.M."/>
            <person name="Busman M."/>
            <person name="Brown D.W."/>
            <person name="Naumann T.A."/>
            <person name="Divon H.H."/>
            <person name="Lysoe E."/>
            <person name="Uhlig S."/>
            <person name="Proctor R.H."/>
        </authorList>
    </citation>
    <scope>NUCLEOTIDE SEQUENCE</scope>
    <source>
        <strain evidence="8">NRRL 22465</strain>
    </source>
</reference>
<dbReference type="Pfam" id="PF21486">
    <property type="entry name" value="NUP120_helical"/>
    <property type="match status" value="1"/>
</dbReference>
<name>A0A8H4ULJ1_9HYPO</name>
<dbReference type="OrthoDB" id="67716at2759"/>
<evidence type="ECO:0000256" key="4">
    <source>
        <dbReference type="SAM" id="MobiDB-lite"/>
    </source>
</evidence>
<reference evidence="8" key="2">
    <citation type="submission" date="2020-05" db="EMBL/GenBank/DDBJ databases">
        <authorList>
            <person name="Kim H.-S."/>
            <person name="Proctor R.H."/>
            <person name="Brown D.W."/>
        </authorList>
    </citation>
    <scope>NUCLEOTIDE SEQUENCE</scope>
    <source>
        <strain evidence="8">NRRL 22465</strain>
    </source>
</reference>
<feature type="domain" description="Nucleoporin Nup120/160 beta-propeller" evidence="5">
    <location>
        <begin position="130"/>
        <end position="625"/>
    </location>
</feature>
<keyword evidence="9" id="KW-1185">Reference proteome</keyword>
<accession>A0A8H4ULJ1</accession>
<evidence type="ECO:0000313" key="8">
    <source>
        <dbReference type="EMBL" id="KAF4978933.1"/>
    </source>
</evidence>
<gene>
    <name evidence="8" type="ORF">FZEAL_4771</name>
</gene>
<evidence type="ECO:0000256" key="2">
    <source>
        <dbReference type="ARBA" id="ARBA00022448"/>
    </source>
</evidence>
<comment type="caution">
    <text evidence="8">The sequence shown here is derived from an EMBL/GenBank/DDBJ whole genome shotgun (WGS) entry which is preliminary data.</text>
</comment>
<dbReference type="GO" id="GO:0017056">
    <property type="term" value="F:structural constituent of nuclear pore"/>
    <property type="evidence" value="ECO:0007669"/>
    <property type="project" value="TreeGrafter"/>
</dbReference>
<comment type="subcellular location">
    <subcellularLocation>
        <location evidence="1">Nucleus</location>
    </subcellularLocation>
</comment>
<dbReference type="AlphaFoldDB" id="A0A8H4ULJ1"/>
<dbReference type="Proteomes" id="UP000635477">
    <property type="component" value="Unassembled WGS sequence"/>
</dbReference>
<evidence type="ECO:0000313" key="9">
    <source>
        <dbReference type="Proteomes" id="UP000635477"/>
    </source>
</evidence>
<dbReference type="EMBL" id="JABEYC010000329">
    <property type="protein sequence ID" value="KAF4978933.1"/>
    <property type="molecule type" value="Genomic_DNA"/>
</dbReference>
<dbReference type="PANTHER" id="PTHR21286">
    <property type="entry name" value="NUCLEAR PORE COMPLEX PROTEIN NUP160"/>
    <property type="match status" value="1"/>
</dbReference>
<feature type="domain" description="Nucleoporin nup120-like HEAT repeat" evidence="7">
    <location>
        <begin position="888"/>
        <end position="1056"/>
    </location>
</feature>
<feature type="domain" description="Nucleoporin Nup120 helical" evidence="6">
    <location>
        <begin position="667"/>
        <end position="799"/>
    </location>
</feature>
<evidence type="ECO:0000256" key="1">
    <source>
        <dbReference type="ARBA" id="ARBA00004123"/>
    </source>
</evidence>
<dbReference type="GO" id="GO:0005643">
    <property type="term" value="C:nuclear pore"/>
    <property type="evidence" value="ECO:0007669"/>
    <property type="project" value="TreeGrafter"/>
</dbReference>
<dbReference type="Pfam" id="PF23300">
    <property type="entry name" value="HEAT_Nup120"/>
    <property type="match status" value="1"/>
</dbReference>
<keyword evidence="2" id="KW-0813">Transport</keyword>
<sequence>MFCDLSWVYVVELIAISGARQRDRISLETDLRPSQPPPNLRPQHLAIESIYGGEMDSGETQYLFKETRVNLEPPASSSVVTIRVPSNSIHGRNHRKPARDGSSEDETSFRLKNLATSASIYQRQWHDTPRSFLWRVLEEGTLLSIRAVDVYKKTQAADAPLVLNFHFSVPIQPGCVAFSDPEEHDSLCVFVLDQAYQLYSFTLRPDLFRKRSAVDAGLSELGKVQAPAGLGFKHPHRMVAVTAETLLVTVNDGGMIRLDKNKSHEPSAPLWKESFFNVQGWAQNLRSFLPFQGKHTIKYGKANMEYSAAASIQVTSFGIEDALFAITVCLDHRMRIWNVNDGQILYTGDILNAERNPQEIGKWAIDPSQANLVQLVGRNRGQRTCATFSPIGAGEFKFWKIIAKDAHSIIVEDIFPKNALVPATPSSSDVWTLADFILSCPADSSISLWTLWKNNMTHRVQKLEVDRKNISQSWEENWDGVYVDTLVETADNSGPCDPTDATEKWLQLILKPGRFTKATLEAALAIYERGLGTTKESPKGRGLAESICSVLGSTATLDRGSSGAMDYEAFRGSSEAQWRRFYRLLVELDKQRGEAIALTLDPNTHMTWVVCADFLSAIRDCSSLERLYYNLSSPEPDHLEQASLVGSALVFVDGFTDNISQLCQAVLRPELFEDSPNTDLERIQFFSDKSGFWRGITDEDCNQVVDALGQNFNTVTDELYADVMNLIAAPAEAKSRSLRHPLTEFGRKLVVKAVQDSIELQWRVYFSQLILLVHMEFEFDNDSDALHHRVDIGYVFRQLVAALRRLELLKWLAQTEIPVIQSREKSESGSAVKKGGDDVQVVTALEANVGHLLGFANIKNEPLANSITDLITNLCAPDSDIEVSPSLIQCSLIKRERADLALDLAPFCDQNPFSTYVQGRVLLSLKDFGAAAIHFRKAAIGMSAENIESDRHSSGLLDETEWNLLNHGLTKYYSHIVALFERQKAYSYVVEFARLAIQFLSIKQDALFTKTDMQSRLFNAAVATSQFELAHTTLLSIKDRAMRHSNLRKLVDRMCETYHNIELVALPFPGLQQEVDDILAQKSKATLDVTEGFPYHQVLYSWRIKHNNYRGAASVVLDRIHKLRSAGEGDEATGEDILDTPVTRQYLLLINALSCVETKQAWIYDEPTAGYGRNGDAAGKRKVVSLADIRKQYQDELDRIAAIQNNQFGFEADDVMEIV</sequence>
<dbReference type="InterPro" id="IPR056548">
    <property type="entry name" value="HEAT_Nup120"/>
</dbReference>